<name>A0A6G4WWL3_9ACTN</name>
<dbReference type="Pfam" id="PF04055">
    <property type="entry name" value="Radical_SAM"/>
    <property type="match status" value="1"/>
</dbReference>
<evidence type="ECO:0000256" key="3">
    <source>
        <dbReference type="ARBA" id="ARBA00023004"/>
    </source>
</evidence>
<dbReference type="SFLD" id="SFLDG01067">
    <property type="entry name" value="SPASM/twitch_domain_containing"/>
    <property type="match status" value="1"/>
</dbReference>
<reference evidence="6 7" key="1">
    <citation type="submission" date="2020-02" db="EMBL/GenBank/DDBJ databases">
        <title>Whole-genome analyses of novel actinobacteria.</title>
        <authorList>
            <person name="Sahin N."/>
            <person name="Tatar D."/>
        </authorList>
    </citation>
    <scope>NUCLEOTIDE SEQUENCE [LARGE SCALE GENOMIC DNA]</scope>
    <source>
        <strain evidence="6 7">SB3404</strain>
    </source>
</reference>
<dbReference type="InterPro" id="IPR013785">
    <property type="entry name" value="Aldolase_TIM"/>
</dbReference>
<dbReference type="SFLD" id="SFLDS00029">
    <property type="entry name" value="Radical_SAM"/>
    <property type="match status" value="1"/>
</dbReference>
<dbReference type="Gene3D" id="3.20.20.70">
    <property type="entry name" value="Aldolase class I"/>
    <property type="match status" value="1"/>
</dbReference>
<evidence type="ECO:0000259" key="5">
    <source>
        <dbReference type="PROSITE" id="PS51918"/>
    </source>
</evidence>
<dbReference type="GO" id="GO:0046872">
    <property type="term" value="F:metal ion binding"/>
    <property type="evidence" value="ECO:0007669"/>
    <property type="project" value="UniProtKB-KW"/>
</dbReference>
<accession>A0A6G4WWL3</accession>
<dbReference type="PANTHER" id="PTHR11228:SF7">
    <property type="entry name" value="PQQA PEPTIDE CYCLASE"/>
    <property type="match status" value="1"/>
</dbReference>
<evidence type="ECO:0000313" key="7">
    <source>
        <dbReference type="Proteomes" id="UP000477722"/>
    </source>
</evidence>
<dbReference type="Proteomes" id="UP000477722">
    <property type="component" value="Unassembled WGS sequence"/>
</dbReference>
<dbReference type="AlphaFoldDB" id="A0A6G4WWL3"/>
<dbReference type="RefSeq" id="WP_165299360.1">
    <property type="nucleotide sequence ID" value="NZ_JAAKZZ010000133.1"/>
</dbReference>
<dbReference type="InterPro" id="IPR007197">
    <property type="entry name" value="rSAM"/>
</dbReference>
<keyword evidence="7" id="KW-1185">Reference proteome</keyword>
<keyword evidence="3" id="KW-0408">Iron</keyword>
<protein>
    <submittedName>
        <fullName evidence="6">Radical SAM protein</fullName>
    </submittedName>
</protein>
<evidence type="ECO:0000256" key="4">
    <source>
        <dbReference type="ARBA" id="ARBA00023014"/>
    </source>
</evidence>
<dbReference type="EMBL" id="JAAKZZ010000133">
    <property type="protein sequence ID" value="NGO69676.1"/>
    <property type="molecule type" value="Genomic_DNA"/>
</dbReference>
<proteinExistence type="predicted"/>
<keyword evidence="4" id="KW-0411">Iron-sulfur</keyword>
<evidence type="ECO:0000256" key="2">
    <source>
        <dbReference type="ARBA" id="ARBA00022723"/>
    </source>
</evidence>
<dbReference type="PANTHER" id="PTHR11228">
    <property type="entry name" value="RADICAL SAM DOMAIN PROTEIN"/>
    <property type="match status" value="1"/>
</dbReference>
<dbReference type="GO" id="GO:0003824">
    <property type="term" value="F:catalytic activity"/>
    <property type="evidence" value="ECO:0007669"/>
    <property type="project" value="InterPro"/>
</dbReference>
<dbReference type="PROSITE" id="PS51918">
    <property type="entry name" value="RADICAL_SAM"/>
    <property type="match status" value="1"/>
</dbReference>
<comment type="caution">
    <text evidence="6">The sequence shown here is derived from an EMBL/GenBank/DDBJ whole genome shotgun (WGS) entry which is preliminary data.</text>
</comment>
<organism evidence="6 7">
    <name type="scientific">Streptomyces boncukensis</name>
    <dbReference type="NCBI Taxonomy" id="2711219"/>
    <lineage>
        <taxon>Bacteria</taxon>
        <taxon>Bacillati</taxon>
        <taxon>Actinomycetota</taxon>
        <taxon>Actinomycetes</taxon>
        <taxon>Kitasatosporales</taxon>
        <taxon>Streptomycetaceae</taxon>
        <taxon>Streptomyces</taxon>
    </lineage>
</organism>
<dbReference type="InterPro" id="IPR050377">
    <property type="entry name" value="Radical_SAM_PqqE_MftC-like"/>
</dbReference>
<evidence type="ECO:0000313" key="6">
    <source>
        <dbReference type="EMBL" id="NGO69676.1"/>
    </source>
</evidence>
<gene>
    <name evidence="6" type="ORF">G5C65_15205</name>
</gene>
<keyword evidence="2" id="KW-0479">Metal-binding</keyword>
<dbReference type="InterPro" id="IPR058240">
    <property type="entry name" value="rSAM_sf"/>
</dbReference>
<evidence type="ECO:0000256" key="1">
    <source>
        <dbReference type="ARBA" id="ARBA00022691"/>
    </source>
</evidence>
<sequence length="303" mass="32428">MTDQLVRCERNPYAADATTPAPPVAGLLVAVDERCDVGCKFCLRADVGRSQLDLPTYARALSRCKELGATSVCLTGGEPTDHPDFRDLVKVAVQFGYACSVVTAAREGRRLDALASVAGLLSHVTVSADSLGAQRVGATERTVAGTAAVFEALGHRRASLHVTVWELGDADLEDMAAIDEAFGVEFELSPLLLTEHQLKKATPEAVRGRYASDLTAIRERFGLSDRFTDALAALDRSLAGTLDRTCTSDRLYLSPRGALRRCPYDKESEIDVRLPRKALADGVRALHASPAAVGSRCALLCGE</sequence>
<keyword evidence="1" id="KW-0949">S-adenosyl-L-methionine</keyword>
<dbReference type="SUPFAM" id="SSF102114">
    <property type="entry name" value="Radical SAM enzymes"/>
    <property type="match status" value="1"/>
</dbReference>
<feature type="domain" description="Radical SAM core" evidence="5">
    <location>
        <begin position="19"/>
        <end position="224"/>
    </location>
</feature>
<dbReference type="CDD" id="cd01335">
    <property type="entry name" value="Radical_SAM"/>
    <property type="match status" value="1"/>
</dbReference>
<dbReference type="GO" id="GO:0051536">
    <property type="term" value="F:iron-sulfur cluster binding"/>
    <property type="evidence" value="ECO:0007669"/>
    <property type="project" value="UniProtKB-KW"/>
</dbReference>